<protein>
    <submittedName>
        <fullName evidence="1">Uncharacterized protein</fullName>
    </submittedName>
</protein>
<organism evidence="1 2">
    <name type="scientific">Hyaloperonospora arabidopsidis (strain Emoy2)</name>
    <name type="common">Downy mildew agent</name>
    <name type="synonym">Peronospora arabidopsidis</name>
    <dbReference type="NCBI Taxonomy" id="559515"/>
    <lineage>
        <taxon>Eukaryota</taxon>
        <taxon>Sar</taxon>
        <taxon>Stramenopiles</taxon>
        <taxon>Oomycota</taxon>
        <taxon>Peronosporomycetes</taxon>
        <taxon>Peronosporales</taxon>
        <taxon>Peronosporaceae</taxon>
        <taxon>Hyaloperonospora</taxon>
    </lineage>
</organism>
<dbReference type="Proteomes" id="UP000011713">
    <property type="component" value="Unassembled WGS sequence"/>
</dbReference>
<sequence length="97" mass="10986">MTLVLSQGCSTRKNVGVQVGRHICAIGLKRSRSNHDRLPRAKGGTKLTTQGHLQAYLGEAMERFQQEQREQAYQAIYPSQRVKTPRVQEAYTPDVEM</sequence>
<name>M4BBL2_HYAAE</name>
<dbReference type="AlphaFoldDB" id="M4BBL2"/>
<keyword evidence="2" id="KW-1185">Reference proteome</keyword>
<dbReference type="InParanoid" id="M4BBL2"/>
<evidence type="ECO:0000313" key="1">
    <source>
        <dbReference type="EnsemblProtists" id="HpaP803675"/>
    </source>
</evidence>
<accession>M4BBL2</accession>
<evidence type="ECO:0000313" key="2">
    <source>
        <dbReference type="Proteomes" id="UP000011713"/>
    </source>
</evidence>
<dbReference type="EMBL" id="JH598105">
    <property type="status" value="NOT_ANNOTATED_CDS"/>
    <property type="molecule type" value="Genomic_DNA"/>
</dbReference>
<dbReference type="EnsemblProtists" id="HpaT803675">
    <property type="protein sequence ID" value="HpaP803675"/>
    <property type="gene ID" value="HpaG803675"/>
</dbReference>
<dbReference type="VEuPathDB" id="FungiDB:HpaG803675"/>
<proteinExistence type="predicted"/>
<dbReference type="HOGENOM" id="CLU_2351132_0_0_1"/>
<reference evidence="1" key="2">
    <citation type="submission" date="2015-06" db="UniProtKB">
        <authorList>
            <consortium name="EnsemblProtists"/>
        </authorList>
    </citation>
    <scope>IDENTIFICATION</scope>
    <source>
        <strain evidence="1">Emoy2</strain>
    </source>
</reference>
<reference evidence="2" key="1">
    <citation type="journal article" date="2010" name="Science">
        <title>Signatures of adaptation to obligate biotrophy in the Hyaloperonospora arabidopsidis genome.</title>
        <authorList>
            <person name="Baxter L."/>
            <person name="Tripathy S."/>
            <person name="Ishaque N."/>
            <person name="Boot N."/>
            <person name="Cabral A."/>
            <person name="Kemen E."/>
            <person name="Thines M."/>
            <person name="Ah-Fong A."/>
            <person name="Anderson R."/>
            <person name="Badejoko W."/>
            <person name="Bittner-Eddy P."/>
            <person name="Boore J.L."/>
            <person name="Chibucos M.C."/>
            <person name="Coates M."/>
            <person name="Dehal P."/>
            <person name="Delehaunty K."/>
            <person name="Dong S."/>
            <person name="Downton P."/>
            <person name="Dumas B."/>
            <person name="Fabro G."/>
            <person name="Fronick C."/>
            <person name="Fuerstenberg S.I."/>
            <person name="Fulton L."/>
            <person name="Gaulin E."/>
            <person name="Govers F."/>
            <person name="Hughes L."/>
            <person name="Humphray S."/>
            <person name="Jiang R.H."/>
            <person name="Judelson H."/>
            <person name="Kamoun S."/>
            <person name="Kyung K."/>
            <person name="Meijer H."/>
            <person name="Minx P."/>
            <person name="Morris P."/>
            <person name="Nelson J."/>
            <person name="Phuntumart V."/>
            <person name="Qutob D."/>
            <person name="Rehmany A."/>
            <person name="Rougon-Cardoso A."/>
            <person name="Ryden P."/>
            <person name="Torto-Alalibo T."/>
            <person name="Studholme D."/>
            <person name="Wang Y."/>
            <person name="Win J."/>
            <person name="Wood J."/>
            <person name="Clifton S.W."/>
            <person name="Rogers J."/>
            <person name="Van den Ackerveken G."/>
            <person name="Jones J.D."/>
            <person name="McDowell J.M."/>
            <person name="Beynon J."/>
            <person name="Tyler B.M."/>
        </authorList>
    </citation>
    <scope>NUCLEOTIDE SEQUENCE [LARGE SCALE GENOMIC DNA]</scope>
    <source>
        <strain evidence="2">Emoy2</strain>
    </source>
</reference>